<feature type="compositionally biased region" description="Basic and acidic residues" evidence="6">
    <location>
        <begin position="1"/>
        <end position="10"/>
    </location>
</feature>
<name>A0A1D1UH04_RAMVA</name>
<evidence type="ECO:0000259" key="8">
    <source>
        <dbReference type="Pfam" id="PF12832"/>
    </source>
</evidence>
<keyword evidence="10" id="KW-1185">Reference proteome</keyword>
<dbReference type="Gene3D" id="1.20.1250.20">
    <property type="entry name" value="MFS general substrate transporter like domains"/>
    <property type="match status" value="2"/>
</dbReference>
<keyword evidence="4 7" id="KW-1133">Transmembrane helix</keyword>
<dbReference type="PANTHER" id="PTHR16172:SF2">
    <property type="entry name" value="MAJOR FACILITATOR SUPERFAMILY DOMAIN-CONTAINING PROTEIN 6"/>
    <property type="match status" value="1"/>
</dbReference>
<organism evidence="9 10">
    <name type="scientific">Ramazzottius varieornatus</name>
    <name type="common">Water bear</name>
    <name type="synonym">Tardigrade</name>
    <dbReference type="NCBI Taxonomy" id="947166"/>
    <lineage>
        <taxon>Eukaryota</taxon>
        <taxon>Metazoa</taxon>
        <taxon>Ecdysozoa</taxon>
        <taxon>Tardigrada</taxon>
        <taxon>Eutardigrada</taxon>
        <taxon>Parachela</taxon>
        <taxon>Hypsibioidea</taxon>
        <taxon>Ramazzottiidae</taxon>
        <taxon>Ramazzottius</taxon>
    </lineage>
</organism>
<comment type="similarity">
    <text evidence="2">Belongs to the major facilitator superfamily. MFSD6 family.</text>
</comment>
<feature type="transmembrane region" description="Helical" evidence="7">
    <location>
        <begin position="271"/>
        <end position="292"/>
    </location>
</feature>
<dbReference type="SUPFAM" id="SSF103473">
    <property type="entry name" value="MFS general substrate transporter"/>
    <property type="match status" value="1"/>
</dbReference>
<comment type="caution">
    <text evidence="9">The sequence shown here is derived from an EMBL/GenBank/DDBJ whole genome shotgun (WGS) entry which is preliminary data.</text>
</comment>
<sequence length="723" mass="80635">MQRPDSRPLDNEGYQGPRVTFGIDTDQAAGSSWDSNNQQRGTTHDINSPSFNAAYNNGSAFREGGDFTMPSSKTQKFIEKVKEEFSTGFIVPKIFYFFFFCAFGSFFPLMAIYFKNLGFTAGQAGILIGVRPFVEFCSTPVWAKIIDKIGRLKWILMFSLLSLIGFTLTLSQVRPKHSGCLAWNLTHYWLLDPVFVDTDDKDTNVFPHTDAVPPHDLVQHLPPDHVVGFSPMMLRQYNVINYEDKDENANLWIKPPFSAAVYRNDNIQSTFWMLLLVVILSEFFAAPAIPLADAATIASLPPGEVNRHARQRMFGSFGWGLAMFCVGFVLDHSAMIGSHPCNTKDAHERNYTYCFAAFTTFMAIATITATRFRLHNLPKQFIAPGVLRQVFGFPAMNTQPMDTKYTYPQSLANLADEYQDDGMLDAPIINAGAENDLEEADNNPMRSDFASLLLVLKTYGSAKFYVILFIGWFFGFGTALNFSFQFWHLQDLGGKASVFGIASIINHTCEILSFFVTSKIIRKIGTHKALAIAVCIKGTRSLILSWISNAWWIIPLSFFQGFTHALEWVAICSYFNLLTISTKGLQPATQGILQISQHGLGRACGSLIGGFFMKSYGSPMLFRVYGFLSYIVVALLGVFLWYNKKYLSHEGTSIDSDQPMHLLEENAGPNYLNPHGVPGTSVSRSPSPVPGMRRDHGSKSAAEIRTTPSPVPMHQTSSYGAMH</sequence>
<dbReference type="InterPro" id="IPR036259">
    <property type="entry name" value="MFS_trans_sf"/>
</dbReference>
<feature type="transmembrane region" description="Helical" evidence="7">
    <location>
        <begin position="350"/>
        <end position="370"/>
    </location>
</feature>
<feature type="transmembrane region" description="Helical" evidence="7">
    <location>
        <begin position="94"/>
        <end position="114"/>
    </location>
</feature>
<evidence type="ECO:0000256" key="5">
    <source>
        <dbReference type="ARBA" id="ARBA00023136"/>
    </source>
</evidence>
<feature type="transmembrane region" description="Helical" evidence="7">
    <location>
        <begin position="529"/>
        <end position="554"/>
    </location>
</feature>
<gene>
    <name evidence="9" type="primary">RvY_01613-1</name>
    <name evidence="9" type="synonym">RvY_01613.1</name>
    <name evidence="9" type="ORF">RvY_01613</name>
</gene>
<dbReference type="Proteomes" id="UP000186922">
    <property type="component" value="Unassembled WGS sequence"/>
</dbReference>
<feature type="domain" description="Major facilitator superfamily associated" evidence="8">
    <location>
        <begin position="93"/>
        <end position="623"/>
    </location>
</feature>
<evidence type="ECO:0000256" key="1">
    <source>
        <dbReference type="ARBA" id="ARBA00004141"/>
    </source>
</evidence>
<dbReference type="InterPro" id="IPR024989">
    <property type="entry name" value="MFS_assoc_dom"/>
</dbReference>
<dbReference type="EMBL" id="BDGG01000001">
    <property type="protein sequence ID" value="GAU89014.1"/>
    <property type="molecule type" value="Genomic_DNA"/>
</dbReference>
<dbReference type="STRING" id="947166.A0A1D1UH04"/>
<keyword evidence="5 7" id="KW-0472">Membrane</keyword>
<comment type="subcellular location">
    <subcellularLocation>
        <location evidence="1">Membrane</location>
        <topology evidence="1">Multi-pass membrane protein</topology>
    </subcellularLocation>
</comment>
<feature type="transmembrane region" description="Helical" evidence="7">
    <location>
        <begin position="496"/>
        <end position="517"/>
    </location>
</feature>
<reference evidence="9 10" key="1">
    <citation type="journal article" date="2016" name="Nat. Commun.">
        <title>Extremotolerant tardigrade genome and improved radiotolerance of human cultured cells by tardigrade-unique protein.</title>
        <authorList>
            <person name="Hashimoto T."/>
            <person name="Horikawa D.D."/>
            <person name="Saito Y."/>
            <person name="Kuwahara H."/>
            <person name="Kozuka-Hata H."/>
            <person name="Shin-I T."/>
            <person name="Minakuchi Y."/>
            <person name="Ohishi K."/>
            <person name="Motoyama A."/>
            <person name="Aizu T."/>
            <person name="Enomoto A."/>
            <person name="Kondo K."/>
            <person name="Tanaka S."/>
            <person name="Hara Y."/>
            <person name="Koshikawa S."/>
            <person name="Sagara H."/>
            <person name="Miura T."/>
            <person name="Yokobori S."/>
            <person name="Miyagawa K."/>
            <person name="Suzuki Y."/>
            <person name="Kubo T."/>
            <person name="Oyama M."/>
            <person name="Kohara Y."/>
            <person name="Fujiyama A."/>
            <person name="Arakawa K."/>
            <person name="Katayama T."/>
            <person name="Toyoda A."/>
            <person name="Kunieda T."/>
        </authorList>
    </citation>
    <scope>NUCLEOTIDE SEQUENCE [LARGE SCALE GENOMIC DNA]</scope>
    <source>
        <strain evidence="9 10">YOKOZUNA-1</strain>
    </source>
</reference>
<evidence type="ECO:0000256" key="6">
    <source>
        <dbReference type="SAM" id="MobiDB-lite"/>
    </source>
</evidence>
<dbReference type="Pfam" id="PF12832">
    <property type="entry name" value="MFS_1_like"/>
    <property type="match status" value="1"/>
</dbReference>
<evidence type="ECO:0000313" key="10">
    <source>
        <dbReference type="Proteomes" id="UP000186922"/>
    </source>
</evidence>
<dbReference type="CDD" id="cd17335">
    <property type="entry name" value="MFS_MFSD6"/>
    <property type="match status" value="1"/>
</dbReference>
<accession>A0A1D1UH04</accession>
<dbReference type="PANTHER" id="PTHR16172">
    <property type="entry name" value="MAJOR FACILITATOR SUPERFAMILY DOMAIN-CONTAINING PROTEIN 6-LIKE"/>
    <property type="match status" value="1"/>
</dbReference>
<feature type="transmembrane region" description="Helical" evidence="7">
    <location>
        <begin position="154"/>
        <end position="173"/>
    </location>
</feature>
<dbReference type="InterPro" id="IPR051717">
    <property type="entry name" value="MFS_MFSD6"/>
</dbReference>
<evidence type="ECO:0000256" key="2">
    <source>
        <dbReference type="ARBA" id="ARBA00005241"/>
    </source>
</evidence>
<feature type="transmembrane region" description="Helical" evidence="7">
    <location>
        <begin position="464"/>
        <end position="484"/>
    </location>
</feature>
<evidence type="ECO:0000256" key="7">
    <source>
        <dbReference type="SAM" id="Phobius"/>
    </source>
</evidence>
<proteinExistence type="inferred from homology"/>
<feature type="compositionally biased region" description="Polar residues" evidence="6">
    <location>
        <begin position="714"/>
        <end position="723"/>
    </location>
</feature>
<evidence type="ECO:0000256" key="3">
    <source>
        <dbReference type="ARBA" id="ARBA00022692"/>
    </source>
</evidence>
<dbReference type="AlphaFoldDB" id="A0A1D1UH04"/>
<feature type="transmembrane region" description="Helical" evidence="7">
    <location>
        <begin position="622"/>
        <end position="642"/>
    </location>
</feature>
<feature type="region of interest" description="Disordered" evidence="6">
    <location>
        <begin position="673"/>
        <end position="723"/>
    </location>
</feature>
<evidence type="ECO:0000313" key="9">
    <source>
        <dbReference type="EMBL" id="GAU89014.1"/>
    </source>
</evidence>
<feature type="region of interest" description="Disordered" evidence="6">
    <location>
        <begin position="1"/>
        <end position="49"/>
    </location>
</feature>
<feature type="transmembrane region" description="Helical" evidence="7">
    <location>
        <begin position="313"/>
        <end position="330"/>
    </location>
</feature>
<keyword evidence="3 7" id="KW-0812">Transmembrane</keyword>
<evidence type="ECO:0000256" key="4">
    <source>
        <dbReference type="ARBA" id="ARBA00022989"/>
    </source>
</evidence>
<dbReference type="OrthoDB" id="5989317at2759"/>
<dbReference type="GO" id="GO:0016020">
    <property type="term" value="C:membrane"/>
    <property type="evidence" value="ECO:0007669"/>
    <property type="project" value="UniProtKB-SubCell"/>
</dbReference>
<protein>
    <recommendedName>
        <fullName evidence="8">Major facilitator superfamily associated domain-containing protein</fullName>
    </recommendedName>
</protein>
<feature type="compositionally biased region" description="Polar residues" evidence="6">
    <location>
        <begin position="28"/>
        <end position="49"/>
    </location>
</feature>